<dbReference type="OrthoDB" id="3258141at2759"/>
<reference evidence="1 2" key="1">
    <citation type="journal article" date="2016" name="Mol. Biol. Evol.">
        <title>Comparative Genomics of Early-Diverging Mushroom-Forming Fungi Provides Insights into the Origins of Lignocellulose Decay Capabilities.</title>
        <authorList>
            <person name="Nagy L.G."/>
            <person name="Riley R."/>
            <person name="Tritt A."/>
            <person name="Adam C."/>
            <person name="Daum C."/>
            <person name="Floudas D."/>
            <person name="Sun H."/>
            <person name="Yadav J.S."/>
            <person name="Pangilinan J."/>
            <person name="Larsson K.H."/>
            <person name="Matsuura K."/>
            <person name="Barry K."/>
            <person name="Labutti K."/>
            <person name="Kuo R."/>
            <person name="Ohm R.A."/>
            <person name="Bhattacharya S.S."/>
            <person name="Shirouzu T."/>
            <person name="Yoshinaga Y."/>
            <person name="Martin F.M."/>
            <person name="Grigoriev I.V."/>
            <person name="Hibbett D.S."/>
        </authorList>
    </citation>
    <scope>NUCLEOTIDE SEQUENCE [LARGE SCALE GENOMIC DNA]</scope>
    <source>
        <strain evidence="1 2">CBS 109695</strain>
    </source>
</reference>
<name>A0A166FCA0_9AGAM</name>
<dbReference type="EMBL" id="KV417591">
    <property type="protein sequence ID" value="KZP16651.1"/>
    <property type="molecule type" value="Genomic_DNA"/>
</dbReference>
<evidence type="ECO:0000313" key="2">
    <source>
        <dbReference type="Proteomes" id="UP000076532"/>
    </source>
</evidence>
<organism evidence="1 2">
    <name type="scientific">Athelia psychrophila</name>
    <dbReference type="NCBI Taxonomy" id="1759441"/>
    <lineage>
        <taxon>Eukaryota</taxon>
        <taxon>Fungi</taxon>
        <taxon>Dikarya</taxon>
        <taxon>Basidiomycota</taxon>
        <taxon>Agaricomycotina</taxon>
        <taxon>Agaricomycetes</taxon>
        <taxon>Agaricomycetidae</taxon>
        <taxon>Atheliales</taxon>
        <taxon>Atheliaceae</taxon>
        <taxon>Athelia</taxon>
    </lineage>
</organism>
<dbReference type="AlphaFoldDB" id="A0A166FCA0"/>
<protein>
    <submittedName>
        <fullName evidence="1">Uncharacterized protein</fullName>
    </submittedName>
</protein>
<gene>
    <name evidence="1" type="ORF">FIBSPDRAFT_912265</name>
</gene>
<dbReference type="STRING" id="436010.A0A166FCA0"/>
<dbReference type="Proteomes" id="UP000076532">
    <property type="component" value="Unassembled WGS sequence"/>
</dbReference>
<evidence type="ECO:0000313" key="1">
    <source>
        <dbReference type="EMBL" id="KZP16651.1"/>
    </source>
</evidence>
<sequence>MADIILSAKSGSDWTHNETDAYNIHLSFQDASTFFGVAQLPAPLIDNEILTVENADDTVSDANFELLSLLNLAMDASNPQESAVGDFAVSLFHALGYIRRPRVARTRQELRFLICGESKCATPDVSIIDRSLDDIILLVQEDRRFGGATDAYTQLIAEAIAAYQVNQSTRTASGLPRLQSLVIPGILLAGTSPTFYKVPLTEVLVRCVERGEFPNTPTIIAVHLPDLPRPSRRRVEGMKPLDNRRIILECYEAFKALLP</sequence>
<keyword evidence="2" id="KW-1185">Reference proteome</keyword>
<accession>A0A166FCA0</accession>
<proteinExistence type="predicted"/>